<dbReference type="InterPro" id="IPR002744">
    <property type="entry name" value="MIP18-like"/>
</dbReference>
<name>A0ABS6N1Z8_9GAMM</name>
<reference evidence="4 5" key="1">
    <citation type="submission" date="2021-06" db="EMBL/GenBank/DDBJ databases">
        <title>Differences between aerobic and microaerobic xylene degrading microbial communities.</title>
        <authorList>
            <person name="Banerjee S."/>
            <person name="Tancsics A."/>
        </authorList>
    </citation>
    <scope>NUCLEOTIDE SEQUENCE [LARGE SCALE GENOMIC DNA]</scope>
    <source>
        <strain evidence="4 5">MAP12</strain>
    </source>
</reference>
<evidence type="ECO:0000259" key="3">
    <source>
        <dbReference type="Pfam" id="PF23451"/>
    </source>
</evidence>
<organism evidence="4 5">
    <name type="scientific">Geopseudomonas aromaticivorans</name>
    <dbReference type="NCBI Taxonomy" id="2849492"/>
    <lineage>
        <taxon>Bacteria</taxon>
        <taxon>Pseudomonadati</taxon>
        <taxon>Pseudomonadota</taxon>
        <taxon>Gammaproteobacteria</taxon>
        <taxon>Pseudomonadales</taxon>
        <taxon>Pseudomonadaceae</taxon>
        <taxon>Geopseudomonas</taxon>
    </lineage>
</organism>
<evidence type="ECO:0000256" key="1">
    <source>
        <dbReference type="SAM" id="MobiDB-lite"/>
    </source>
</evidence>
<comment type="caution">
    <text evidence="4">The sequence shown here is derived from an EMBL/GenBank/DDBJ whole genome shotgun (WGS) entry which is preliminary data.</text>
</comment>
<evidence type="ECO:0000313" key="5">
    <source>
        <dbReference type="Proteomes" id="UP000813068"/>
    </source>
</evidence>
<evidence type="ECO:0000259" key="2">
    <source>
        <dbReference type="Pfam" id="PF01883"/>
    </source>
</evidence>
<feature type="region of interest" description="Disordered" evidence="1">
    <location>
        <begin position="1"/>
        <end position="21"/>
    </location>
</feature>
<evidence type="ECO:0000313" key="4">
    <source>
        <dbReference type="EMBL" id="MBV2135084.1"/>
    </source>
</evidence>
<proteinExistence type="predicted"/>
<dbReference type="InterPro" id="IPR052339">
    <property type="entry name" value="Fe-S_Maturation_MIP18"/>
</dbReference>
<sequence>MVSSEQSAGLIASDGGAREADESDLPRAWQVLEQVMDPEVPVVSVVDLGIIREISWVDGHLRVAITPTYSGCPATELIESEIAKALERAGFRAPRLERRLAPAWTTDWISAQGRERLRAFGIAPPAGSTSKRSLLGEKDAICCPHCGSHDTEVVSQFGSTACKALYRCRACLEPFDYFKCI</sequence>
<dbReference type="RefSeq" id="WP_217683593.1">
    <property type="nucleotide sequence ID" value="NZ_JAHRGL010000080.1"/>
</dbReference>
<dbReference type="PANTHER" id="PTHR42831">
    <property type="entry name" value="FE-S PROTEIN MATURATION AUXILIARY FACTOR YITW"/>
    <property type="match status" value="1"/>
</dbReference>
<protein>
    <submittedName>
        <fullName evidence="4">Phenylacetate-CoA oxygenase subunit PaaJ</fullName>
    </submittedName>
</protein>
<feature type="domain" description="MIP18 family-like" evidence="2">
    <location>
        <begin position="29"/>
        <end position="87"/>
    </location>
</feature>
<dbReference type="Pfam" id="PF23451">
    <property type="entry name" value="Zn_ribbon_PaaD"/>
    <property type="match status" value="1"/>
</dbReference>
<dbReference type="PANTHER" id="PTHR42831:SF3">
    <property type="entry name" value="1,2-PHENYLACETYL-COA EPOXIDASE, SUBUNIT D-RELATED"/>
    <property type="match status" value="1"/>
</dbReference>
<accession>A0ABS6N1Z8</accession>
<dbReference type="Pfam" id="PF01883">
    <property type="entry name" value="FeS_assembly_P"/>
    <property type="match status" value="1"/>
</dbReference>
<feature type="domain" description="PaaD zinc beta ribbon" evidence="3">
    <location>
        <begin position="129"/>
        <end position="179"/>
    </location>
</feature>
<dbReference type="InterPro" id="IPR011883">
    <property type="entry name" value="PaaD-like"/>
</dbReference>
<dbReference type="InterPro" id="IPR056572">
    <property type="entry name" value="Zn_ribbon_PaaD"/>
</dbReference>
<dbReference type="EMBL" id="JAHRGL010000080">
    <property type="protein sequence ID" value="MBV2135084.1"/>
    <property type="molecule type" value="Genomic_DNA"/>
</dbReference>
<dbReference type="NCBIfam" id="TIGR02159">
    <property type="entry name" value="PA_CoA_Oxy4"/>
    <property type="match status" value="1"/>
</dbReference>
<dbReference type="Proteomes" id="UP000813068">
    <property type="component" value="Unassembled WGS sequence"/>
</dbReference>
<keyword evidence="5" id="KW-1185">Reference proteome</keyword>
<gene>
    <name evidence="4" type="primary">paaJ</name>
    <name evidence="4" type="ORF">KRX52_20120</name>
</gene>